<name>A0AAE0JZA3_9PEZI</name>
<gene>
    <name evidence="1" type="ORF">B0T24DRAFT_709034</name>
</gene>
<dbReference type="AlphaFoldDB" id="A0AAE0JZA3"/>
<dbReference type="Proteomes" id="UP001287356">
    <property type="component" value="Unassembled WGS sequence"/>
</dbReference>
<evidence type="ECO:0000313" key="1">
    <source>
        <dbReference type="EMBL" id="KAK3366737.1"/>
    </source>
</evidence>
<accession>A0AAE0JZA3</accession>
<reference evidence="1" key="2">
    <citation type="submission" date="2023-06" db="EMBL/GenBank/DDBJ databases">
        <authorList>
            <consortium name="Lawrence Berkeley National Laboratory"/>
            <person name="Haridas S."/>
            <person name="Hensen N."/>
            <person name="Bonometti L."/>
            <person name="Westerberg I."/>
            <person name="Brannstrom I.O."/>
            <person name="Guillou S."/>
            <person name="Cros-Aarteil S."/>
            <person name="Calhoun S."/>
            <person name="Kuo A."/>
            <person name="Mondo S."/>
            <person name="Pangilinan J."/>
            <person name="Riley R."/>
            <person name="Labutti K."/>
            <person name="Andreopoulos B."/>
            <person name="Lipzen A."/>
            <person name="Chen C."/>
            <person name="Yanf M."/>
            <person name="Daum C."/>
            <person name="Ng V."/>
            <person name="Clum A."/>
            <person name="Steindorff A."/>
            <person name="Ohm R."/>
            <person name="Martin F."/>
            <person name="Silar P."/>
            <person name="Natvig D."/>
            <person name="Lalanne C."/>
            <person name="Gautier V."/>
            <person name="Ament-Velasquez S.L."/>
            <person name="Kruys A."/>
            <person name="Hutchinson M.I."/>
            <person name="Powell A.J."/>
            <person name="Barry K."/>
            <person name="Miller A.N."/>
            <person name="Grigoriev I.V."/>
            <person name="Debuchy R."/>
            <person name="Gladieux P."/>
            <person name="Thoren M.H."/>
            <person name="Johannesson H."/>
        </authorList>
    </citation>
    <scope>NUCLEOTIDE SEQUENCE</scope>
    <source>
        <strain evidence="1">CBS 958.72</strain>
    </source>
</reference>
<proteinExistence type="predicted"/>
<evidence type="ECO:0000313" key="2">
    <source>
        <dbReference type="Proteomes" id="UP001287356"/>
    </source>
</evidence>
<dbReference type="EMBL" id="JAULSN010000007">
    <property type="protein sequence ID" value="KAK3366737.1"/>
    <property type="molecule type" value="Genomic_DNA"/>
</dbReference>
<reference evidence="1" key="1">
    <citation type="journal article" date="2023" name="Mol. Phylogenet. Evol.">
        <title>Genome-scale phylogeny and comparative genomics of the fungal order Sordariales.</title>
        <authorList>
            <person name="Hensen N."/>
            <person name="Bonometti L."/>
            <person name="Westerberg I."/>
            <person name="Brannstrom I.O."/>
            <person name="Guillou S."/>
            <person name="Cros-Aarteil S."/>
            <person name="Calhoun S."/>
            <person name="Haridas S."/>
            <person name="Kuo A."/>
            <person name="Mondo S."/>
            <person name="Pangilinan J."/>
            <person name="Riley R."/>
            <person name="LaButti K."/>
            <person name="Andreopoulos B."/>
            <person name="Lipzen A."/>
            <person name="Chen C."/>
            <person name="Yan M."/>
            <person name="Daum C."/>
            <person name="Ng V."/>
            <person name="Clum A."/>
            <person name="Steindorff A."/>
            <person name="Ohm R.A."/>
            <person name="Martin F."/>
            <person name="Silar P."/>
            <person name="Natvig D.O."/>
            <person name="Lalanne C."/>
            <person name="Gautier V."/>
            <person name="Ament-Velasquez S.L."/>
            <person name="Kruys A."/>
            <person name="Hutchinson M.I."/>
            <person name="Powell A.J."/>
            <person name="Barry K."/>
            <person name="Miller A.N."/>
            <person name="Grigoriev I.V."/>
            <person name="Debuchy R."/>
            <person name="Gladieux P."/>
            <person name="Hiltunen Thoren M."/>
            <person name="Johannesson H."/>
        </authorList>
    </citation>
    <scope>NUCLEOTIDE SEQUENCE</scope>
    <source>
        <strain evidence="1">CBS 958.72</strain>
    </source>
</reference>
<comment type="caution">
    <text evidence="1">The sequence shown here is derived from an EMBL/GenBank/DDBJ whole genome shotgun (WGS) entry which is preliminary data.</text>
</comment>
<organism evidence="1 2">
    <name type="scientific">Lasiosphaeria ovina</name>
    <dbReference type="NCBI Taxonomy" id="92902"/>
    <lineage>
        <taxon>Eukaryota</taxon>
        <taxon>Fungi</taxon>
        <taxon>Dikarya</taxon>
        <taxon>Ascomycota</taxon>
        <taxon>Pezizomycotina</taxon>
        <taxon>Sordariomycetes</taxon>
        <taxon>Sordariomycetidae</taxon>
        <taxon>Sordariales</taxon>
        <taxon>Lasiosphaeriaceae</taxon>
        <taxon>Lasiosphaeria</taxon>
    </lineage>
</organism>
<keyword evidence="2" id="KW-1185">Reference proteome</keyword>
<protein>
    <submittedName>
        <fullName evidence="1">Uncharacterized protein</fullName>
    </submittedName>
</protein>
<sequence length="337" mass="36844">MLNLAACFLSRPNDISFLSFVGQSSDLVTRTQVPFKTPGATFSACTAIPNAPRISANGKDLSLTVSRLDTVERTWRWHSDSTIEDLLDSLLFLASGPATYAHSSDDEPFVTAVAHANVANTWKGQCPSPPESTTHGFLWVLQTVVESAVQRLANDKPAPSASAEHRTFQALDTAARGARLRELLTSIWSRYLEQRPTYKDHVPTKDTARNNPYFGETRPRWRTFSVTKAGMVGVGPLALVKGDEILLVPGGYTAYAVSTPAGMREKDRRGQKEACCGGRGVRAASKVVGWVGGKGGGQKRWEGRREDGVVLLGEAYVRGWMDREEVGGREFEKVVFV</sequence>